<dbReference type="Gene3D" id="3.40.50.150">
    <property type="entry name" value="Vaccinia Virus protein VP39"/>
    <property type="match status" value="1"/>
</dbReference>
<accession>A0ABT2QVH0</accession>
<protein>
    <recommendedName>
        <fullName evidence="1">Methyltransferase type 11 domain-containing protein</fullName>
    </recommendedName>
</protein>
<gene>
    <name evidence="2" type="ORF">MA04_00821</name>
</gene>
<dbReference type="CDD" id="cd02440">
    <property type="entry name" value="AdoMet_MTases"/>
    <property type="match status" value="1"/>
</dbReference>
<dbReference type="InterPro" id="IPR029063">
    <property type="entry name" value="SAM-dependent_MTases_sf"/>
</dbReference>
<dbReference type="Proteomes" id="UP001064106">
    <property type="component" value="Unassembled WGS sequence"/>
</dbReference>
<organism evidence="2 3">
    <name type="scientific">Alloalcanivorax balearicus MACL04</name>
    <dbReference type="NCBI Taxonomy" id="1177182"/>
    <lineage>
        <taxon>Bacteria</taxon>
        <taxon>Pseudomonadati</taxon>
        <taxon>Pseudomonadota</taxon>
        <taxon>Gammaproteobacteria</taxon>
        <taxon>Oceanospirillales</taxon>
        <taxon>Alcanivoracaceae</taxon>
        <taxon>Alloalcanivorax</taxon>
    </lineage>
</organism>
<keyword evidence="3" id="KW-1185">Reference proteome</keyword>
<proteinExistence type="predicted"/>
<dbReference type="SUPFAM" id="SSF53335">
    <property type="entry name" value="S-adenosyl-L-methionine-dependent methyltransferases"/>
    <property type="match status" value="1"/>
</dbReference>
<feature type="domain" description="Methyltransferase type 11" evidence="1">
    <location>
        <begin position="47"/>
        <end position="144"/>
    </location>
</feature>
<comment type="caution">
    <text evidence="2">The sequence shown here is derived from an EMBL/GenBank/DDBJ whole genome shotgun (WGS) entry which is preliminary data.</text>
</comment>
<dbReference type="EMBL" id="ARXS01000003">
    <property type="protein sequence ID" value="MCU5781521.1"/>
    <property type="molecule type" value="Genomic_DNA"/>
</dbReference>
<dbReference type="InterPro" id="IPR013216">
    <property type="entry name" value="Methyltransf_11"/>
</dbReference>
<evidence type="ECO:0000313" key="2">
    <source>
        <dbReference type="EMBL" id="MCU5781521.1"/>
    </source>
</evidence>
<dbReference type="InterPro" id="IPR052356">
    <property type="entry name" value="Thiol_S-MT"/>
</dbReference>
<evidence type="ECO:0000313" key="3">
    <source>
        <dbReference type="Proteomes" id="UP001064106"/>
    </source>
</evidence>
<dbReference type="Pfam" id="PF08241">
    <property type="entry name" value="Methyltransf_11"/>
    <property type="match status" value="1"/>
</dbReference>
<evidence type="ECO:0000259" key="1">
    <source>
        <dbReference type="Pfam" id="PF08241"/>
    </source>
</evidence>
<dbReference type="PANTHER" id="PTHR45036">
    <property type="entry name" value="METHYLTRANSFERASE LIKE 7B"/>
    <property type="match status" value="1"/>
</dbReference>
<dbReference type="RefSeq" id="WP_240342817.1">
    <property type="nucleotide sequence ID" value="NZ_ARXS01000003.1"/>
</dbReference>
<dbReference type="PANTHER" id="PTHR45036:SF1">
    <property type="entry name" value="METHYLTRANSFERASE LIKE 7A"/>
    <property type="match status" value="1"/>
</dbReference>
<reference evidence="2" key="1">
    <citation type="submission" date="2012-09" db="EMBL/GenBank/DDBJ databases">
        <title>Genome Sequence of alkane-degrading Bacterium Alcanivorax balearicus MACL04.</title>
        <authorList>
            <person name="Lai Q."/>
            <person name="Shao Z."/>
        </authorList>
    </citation>
    <scope>NUCLEOTIDE SEQUENCE</scope>
    <source>
        <strain evidence="2">MACL04</strain>
    </source>
</reference>
<name>A0ABT2QVH0_9GAMM</name>
<sequence>MGRYNNKQAHAMGFYSDYIFPPLLDLGTRPFYRDRQRLIAAARGRILEIGVGNGANLPLYGEQATEIHGLEPSIPLLDRARRQATNGPHPERIRLLAGDARRLPYPDRYFDTVVACLVLCTIPEPERAAREMRRVLADNGQLLILEHIASPNPRTQRWQNRLTPLWKHLACGCHLNRPTPDILHDAGFDLANTRRYRHAHLPAFASQVLEGAATLHPG</sequence>